<proteinExistence type="predicted"/>
<dbReference type="OrthoDB" id="506431at2759"/>
<gene>
    <name evidence="2" type="ORF">P154DRAFT_425170</name>
</gene>
<keyword evidence="3" id="KW-1185">Reference proteome</keyword>
<dbReference type="AlphaFoldDB" id="A0A6A5X2E5"/>
<dbReference type="InterPro" id="IPR052061">
    <property type="entry name" value="PTE-AB_protein"/>
</dbReference>
<keyword evidence="1" id="KW-1133">Transmembrane helix</keyword>
<dbReference type="Gene3D" id="3.10.129.10">
    <property type="entry name" value="Hotdog Thioesterase"/>
    <property type="match status" value="1"/>
</dbReference>
<dbReference type="EMBL" id="ML977564">
    <property type="protein sequence ID" value="KAF2005336.1"/>
    <property type="molecule type" value="Genomic_DNA"/>
</dbReference>
<name>A0A6A5X2E5_9PLEO</name>
<feature type="transmembrane region" description="Helical" evidence="1">
    <location>
        <begin position="47"/>
        <end position="68"/>
    </location>
</feature>
<evidence type="ECO:0000313" key="3">
    <source>
        <dbReference type="Proteomes" id="UP000799779"/>
    </source>
</evidence>
<sequence>MLTIRPAAGRLLVGKLFTPPLRSRALSSSPTRFDTTTVKQSRFRASYLLYALGLSLGTAAGFTVRNFLAPLSFPVPGSQADELALDALTGDIDALDIVKTMRAQGYHLHADTPLKKVGEGRRGWIELDIDRHITDSEEDKDKTTRTLTRQSMAGAQGLGIQRAFWNTDTRELIAVVWIGGALAGWPGIAHGGGIATLIEDAMSRTVAGPNASIDSIPIPISVDVAYVRPTSVLNFYILRASFSKPTLPWDASPPPPEPESPKSFIPSLRGFAKKSVDTVPVETVELTGTLESLRGEVTVRAKAIYPASAIKA</sequence>
<evidence type="ECO:0008006" key="4">
    <source>
        <dbReference type="Google" id="ProtNLM"/>
    </source>
</evidence>
<accession>A0A6A5X2E5</accession>
<dbReference type="InterPro" id="IPR029069">
    <property type="entry name" value="HotDog_dom_sf"/>
</dbReference>
<protein>
    <recommendedName>
        <fullName evidence="4">Thioesterase domain-containing protein</fullName>
    </recommendedName>
</protein>
<dbReference type="PANTHER" id="PTHR47260:SF1">
    <property type="entry name" value="UPF0644 PROTEIN PB2B4.06"/>
    <property type="match status" value="1"/>
</dbReference>
<keyword evidence="1" id="KW-0472">Membrane</keyword>
<dbReference type="PANTHER" id="PTHR47260">
    <property type="entry name" value="UPF0644 PROTEIN PB2B4.06"/>
    <property type="match status" value="1"/>
</dbReference>
<dbReference type="Proteomes" id="UP000799779">
    <property type="component" value="Unassembled WGS sequence"/>
</dbReference>
<reference evidence="2" key="1">
    <citation type="journal article" date="2020" name="Stud. Mycol.">
        <title>101 Dothideomycetes genomes: a test case for predicting lifestyles and emergence of pathogens.</title>
        <authorList>
            <person name="Haridas S."/>
            <person name="Albert R."/>
            <person name="Binder M."/>
            <person name="Bloem J."/>
            <person name="Labutti K."/>
            <person name="Salamov A."/>
            <person name="Andreopoulos B."/>
            <person name="Baker S."/>
            <person name="Barry K."/>
            <person name="Bills G."/>
            <person name="Bluhm B."/>
            <person name="Cannon C."/>
            <person name="Castanera R."/>
            <person name="Culley D."/>
            <person name="Daum C."/>
            <person name="Ezra D."/>
            <person name="Gonzalez J."/>
            <person name="Henrissat B."/>
            <person name="Kuo A."/>
            <person name="Liang C."/>
            <person name="Lipzen A."/>
            <person name="Lutzoni F."/>
            <person name="Magnuson J."/>
            <person name="Mondo S."/>
            <person name="Nolan M."/>
            <person name="Ohm R."/>
            <person name="Pangilinan J."/>
            <person name="Park H.-J."/>
            <person name="Ramirez L."/>
            <person name="Alfaro M."/>
            <person name="Sun H."/>
            <person name="Tritt A."/>
            <person name="Yoshinaga Y."/>
            <person name="Zwiers L.-H."/>
            <person name="Turgeon B."/>
            <person name="Goodwin S."/>
            <person name="Spatafora J."/>
            <person name="Crous P."/>
            <person name="Grigoriev I."/>
        </authorList>
    </citation>
    <scope>NUCLEOTIDE SEQUENCE</scope>
    <source>
        <strain evidence="2">CBS 123094</strain>
    </source>
</reference>
<evidence type="ECO:0000313" key="2">
    <source>
        <dbReference type="EMBL" id="KAF2005336.1"/>
    </source>
</evidence>
<keyword evidence="1" id="KW-0812">Transmembrane</keyword>
<dbReference type="SUPFAM" id="SSF54637">
    <property type="entry name" value="Thioesterase/thiol ester dehydrase-isomerase"/>
    <property type="match status" value="1"/>
</dbReference>
<evidence type="ECO:0000256" key="1">
    <source>
        <dbReference type="SAM" id="Phobius"/>
    </source>
</evidence>
<organism evidence="2 3">
    <name type="scientific">Amniculicola lignicola CBS 123094</name>
    <dbReference type="NCBI Taxonomy" id="1392246"/>
    <lineage>
        <taxon>Eukaryota</taxon>
        <taxon>Fungi</taxon>
        <taxon>Dikarya</taxon>
        <taxon>Ascomycota</taxon>
        <taxon>Pezizomycotina</taxon>
        <taxon>Dothideomycetes</taxon>
        <taxon>Pleosporomycetidae</taxon>
        <taxon>Pleosporales</taxon>
        <taxon>Amniculicolaceae</taxon>
        <taxon>Amniculicola</taxon>
    </lineage>
</organism>